<dbReference type="GO" id="GO:0046914">
    <property type="term" value="F:transition metal ion binding"/>
    <property type="evidence" value="ECO:0007669"/>
    <property type="project" value="InterPro"/>
</dbReference>
<gene>
    <name evidence="3" type="ORF">METZ01_LOCUS422227</name>
</gene>
<dbReference type="InterPro" id="IPR038157">
    <property type="entry name" value="FeoA_core_dom"/>
</dbReference>
<dbReference type="EMBL" id="UINC01167074">
    <property type="protein sequence ID" value="SVD69373.1"/>
    <property type="molecule type" value="Genomic_DNA"/>
</dbReference>
<dbReference type="Pfam" id="PF04023">
    <property type="entry name" value="FeoA"/>
    <property type="match status" value="1"/>
</dbReference>
<sequence length="76" mass="8126">MNGTKSISQLHPGESATLGGMSLPVVAQERLQEMGLLPGEPVRLVRRAPLGCPIEFEVCGARLAIRGRDAAQIFVQ</sequence>
<evidence type="ECO:0000259" key="2">
    <source>
        <dbReference type="SMART" id="SM00899"/>
    </source>
</evidence>
<feature type="domain" description="Ferrous iron transporter FeoA-like" evidence="2">
    <location>
        <begin position="5"/>
        <end position="76"/>
    </location>
</feature>
<dbReference type="SMART" id="SM00899">
    <property type="entry name" value="FeoA"/>
    <property type="match status" value="1"/>
</dbReference>
<accession>A0A382XEG9</accession>
<dbReference type="SUPFAM" id="SSF50037">
    <property type="entry name" value="C-terminal domain of transcriptional repressors"/>
    <property type="match status" value="1"/>
</dbReference>
<keyword evidence="1" id="KW-0408">Iron</keyword>
<protein>
    <recommendedName>
        <fullName evidence="2">Ferrous iron transporter FeoA-like domain-containing protein</fullName>
    </recommendedName>
</protein>
<dbReference type="PANTHER" id="PTHR42954">
    <property type="entry name" value="FE(2+) TRANSPORT PROTEIN A"/>
    <property type="match status" value="1"/>
</dbReference>
<dbReference type="InterPro" id="IPR052713">
    <property type="entry name" value="FeoA"/>
</dbReference>
<evidence type="ECO:0000256" key="1">
    <source>
        <dbReference type="ARBA" id="ARBA00023004"/>
    </source>
</evidence>
<dbReference type="InterPro" id="IPR007167">
    <property type="entry name" value="Fe-transptr_FeoA-like"/>
</dbReference>
<dbReference type="Gene3D" id="2.30.30.90">
    <property type="match status" value="1"/>
</dbReference>
<name>A0A382XEG9_9ZZZZ</name>
<proteinExistence type="predicted"/>
<reference evidence="3" key="1">
    <citation type="submission" date="2018-05" db="EMBL/GenBank/DDBJ databases">
        <authorList>
            <person name="Lanie J.A."/>
            <person name="Ng W.-L."/>
            <person name="Kazmierczak K.M."/>
            <person name="Andrzejewski T.M."/>
            <person name="Davidsen T.M."/>
            <person name="Wayne K.J."/>
            <person name="Tettelin H."/>
            <person name="Glass J.I."/>
            <person name="Rusch D."/>
            <person name="Podicherti R."/>
            <person name="Tsui H.-C.T."/>
            <person name="Winkler M.E."/>
        </authorList>
    </citation>
    <scope>NUCLEOTIDE SEQUENCE</scope>
</reference>
<dbReference type="InterPro" id="IPR008988">
    <property type="entry name" value="Transcriptional_repressor_C"/>
</dbReference>
<dbReference type="AlphaFoldDB" id="A0A382XEG9"/>
<evidence type="ECO:0000313" key="3">
    <source>
        <dbReference type="EMBL" id="SVD69373.1"/>
    </source>
</evidence>
<dbReference type="PANTHER" id="PTHR42954:SF2">
    <property type="entry name" value="FE(2+) TRANSPORT PROTEIN A"/>
    <property type="match status" value="1"/>
</dbReference>
<organism evidence="3">
    <name type="scientific">marine metagenome</name>
    <dbReference type="NCBI Taxonomy" id="408172"/>
    <lineage>
        <taxon>unclassified sequences</taxon>
        <taxon>metagenomes</taxon>
        <taxon>ecological metagenomes</taxon>
    </lineage>
</organism>